<sequence>MLERFFKSLNPMELIQEWLLSVTETIVLSSYWVCVIAGVIGLLLYIWGCKKGKNIAMITPAIYIIIRILGSVVLGV</sequence>
<dbReference type="Proteomes" id="UP000573963">
    <property type="component" value="Unassembled WGS sequence"/>
</dbReference>
<keyword evidence="1" id="KW-0812">Transmembrane</keyword>
<organism evidence="2 3">
    <name type="scientific">Paraclostridium bifermentans</name>
    <name type="common">Clostridium bifermentans</name>
    <dbReference type="NCBI Taxonomy" id="1490"/>
    <lineage>
        <taxon>Bacteria</taxon>
        <taxon>Bacillati</taxon>
        <taxon>Bacillota</taxon>
        <taxon>Clostridia</taxon>
        <taxon>Peptostreptococcales</taxon>
        <taxon>Peptostreptococcaceae</taxon>
        <taxon>Paraclostridium</taxon>
    </lineage>
</organism>
<keyword evidence="1" id="KW-0472">Membrane</keyword>
<evidence type="ECO:0000256" key="1">
    <source>
        <dbReference type="SAM" id="Phobius"/>
    </source>
</evidence>
<evidence type="ECO:0000313" key="2">
    <source>
        <dbReference type="EMBL" id="NME08523.1"/>
    </source>
</evidence>
<feature type="transmembrane region" description="Helical" evidence="1">
    <location>
        <begin position="26"/>
        <end position="48"/>
    </location>
</feature>
<gene>
    <name evidence="2" type="ORF">HF875_03270</name>
</gene>
<accession>A0AA44DIQ7</accession>
<keyword evidence="1" id="KW-1133">Transmembrane helix</keyword>
<reference evidence="2 3" key="1">
    <citation type="submission" date="2020-04" db="EMBL/GenBank/DDBJ databases">
        <authorList>
            <person name="Hitch T.C.A."/>
            <person name="Wylensek D."/>
            <person name="Clavel T."/>
        </authorList>
    </citation>
    <scope>NUCLEOTIDE SEQUENCE [LARGE SCALE GENOMIC DNA]</scope>
    <source>
        <strain evidence="2 3">Med78_4-601-WT-2</strain>
    </source>
</reference>
<protein>
    <submittedName>
        <fullName evidence="2">Uncharacterized protein</fullName>
    </submittedName>
</protein>
<name>A0AA44DIQ7_PARBF</name>
<dbReference type="RefSeq" id="WP_035115813.1">
    <property type="nucleotide sequence ID" value="NZ_CABIWO010000001.1"/>
</dbReference>
<evidence type="ECO:0000313" key="3">
    <source>
        <dbReference type="Proteomes" id="UP000573963"/>
    </source>
</evidence>
<feature type="transmembrane region" description="Helical" evidence="1">
    <location>
        <begin position="55"/>
        <end position="74"/>
    </location>
</feature>
<proteinExistence type="predicted"/>
<dbReference type="AlphaFoldDB" id="A0AA44DIQ7"/>
<dbReference type="EMBL" id="JABAFD010000002">
    <property type="protein sequence ID" value="NME08523.1"/>
    <property type="molecule type" value="Genomic_DNA"/>
</dbReference>
<comment type="caution">
    <text evidence="2">The sequence shown here is derived from an EMBL/GenBank/DDBJ whole genome shotgun (WGS) entry which is preliminary data.</text>
</comment>